<accession>A0A4R7Z8C6</accession>
<reference evidence="2 3" key="1">
    <citation type="submission" date="2019-03" db="EMBL/GenBank/DDBJ databases">
        <title>Genomic Encyclopedia of Type Strains, Phase IV (KMG-IV): sequencing the most valuable type-strain genomes for metagenomic binning, comparative biology and taxonomic classification.</title>
        <authorList>
            <person name="Goeker M."/>
        </authorList>
    </citation>
    <scope>NUCLEOTIDE SEQUENCE [LARGE SCALE GENOMIC DNA]</scope>
    <source>
        <strain evidence="2 3">DSM 28867</strain>
    </source>
</reference>
<gene>
    <name evidence="2" type="ORF">EDD63_1634</name>
</gene>
<comment type="caution">
    <text evidence="2">The sequence shown here is derived from an EMBL/GenBank/DDBJ whole genome shotgun (WGS) entry which is preliminary data.</text>
</comment>
<keyword evidence="1" id="KW-0472">Membrane</keyword>
<feature type="transmembrane region" description="Helical" evidence="1">
    <location>
        <begin position="66"/>
        <end position="86"/>
    </location>
</feature>
<evidence type="ECO:0000313" key="3">
    <source>
        <dbReference type="Proteomes" id="UP000294743"/>
    </source>
</evidence>
<keyword evidence="1" id="KW-1133">Transmembrane helix</keyword>
<feature type="transmembrane region" description="Helical" evidence="1">
    <location>
        <begin position="36"/>
        <end position="54"/>
    </location>
</feature>
<evidence type="ECO:0000313" key="2">
    <source>
        <dbReference type="EMBL" id="TDW09095.1"/>
    </source>
</evidence>
<keyword evidence="3" id="KW-1185">Reference proteome</keyword>
<dbReference type="RefSeq" id="WP_134171353.1">
    <property type="nucleotide sequence ID" value="NZ_SODD01000063.1"/>
</dbReference>
<name>A0A4R7Z8C6_9FIRM</name>
<proteinExistence type="predicted"/>
<protein>
    <submittedName>
        <fullName evidence="2">Uncharacterized protein</fullName>
    </submittedName>
</protein>
<dbReference type="OrthoDB" id="1647912at2"/>
<organism evidence="2 3">
    <name type="scientific">Breznakia blatticola</name>
    <dbReference type="NCBI Taxonomy" id="1754012"/>
    <lineage>
        <taxon>Bacteria</taxon>
        <taxon>Bacillati</taxon>
        <taxon>Bacillota</taxon>
        <taxon>Erysipelotrichia</taxon>
        <taxon>Erysipelotrichales</taxon>
        <taxon>Erysipelotrichaceae</taxon>
        <taxon>Breznakia</taxon>
    </lineage>
</organism>
<dbReference type="Proteomes" id="UP000294743">
    <property type="component" value="Unassembled WGS sequence"/>
</dbReference>
<dbReference type="AlphaFoldDB" id="A0A4R7Z8C6"/>
<feature type="transmembrane region" description="Helical" evidence="1">
    <location>
        <begin position="7"/>
        <end position="24"/>
    </location>
</feature>
<sequence>MGDLRKLGVPALVIVVCALIAFWANPATFFVTNFYLYLKIVALIIFGATLNVFSKKSFSGSPYKKIVAVLLVVFMTLIQLNVITLQTSNVVFQLFNPNYFWNDMIYIYCGYLFVD</sequence>
<keyword evidence="1" id="KW-0812">Transmembrane</keyword>
<evidence type="ECO:0000256" key="1">
    <source>
        <dbReference type="SAM" id="Phobius"/>
    </source>
</evidence>
<dbReference type="EMBL" id="SODD01000063">
    <property type="protein sequence ID" value="TDW09095.1"/>
    <property type="molecule type" value="Genomic_DNA"/>
</dbReference>